<accession>Q5YA73</accession>
<dbReference type="GO" id="GO:0005198">
    <property type="term" value="F:structural molecule activity"/>
    <property type="evidence" value="ECO:0007669"/>
    <property type="project" value="InterPro"/>
</dbReference>
<name>Q5YA73_9CAUD</name>
<dbReference type="Pfam" id="PF06152">
    <property type="entry name" value="Phage_min_cap2"/>
    <property type="match status" value="1"/>
</dbReference>
<keyword evidence="3" id="KW-1185">Reference proteome</keyword>
<dbReference type="KEGG" id="vg:3197281"/>
<dbReference type="InterPro" id="IPR009319">
    <property type="entry name" value="Phage_A118_VSP1"/>
</dbReference>
<gene>
    <name evidence="2" type="primary">37</name>
</gene>
<dbReference type="EMBL" id="AY616446">
    <property type="protein sequence ID" value="AAU85084.1"/>
    <property type="molecule type" value="Genomic_DNA"/>
</dbReference>
<dbReference type="RefSeq" id="YP_164415.1">
    <property type="nucleotide sequence ID" value="NC_006557.1"/>
</dbReference>
<protein>
    <submittedName>
        <fullName evidence="2">37</fullName>
    </submittedName>
</protein>
<dbReference type="OrthoDB" id="13882at10239"/>
<evidence type="ECO:0000313" key="3">
    <source>
        <dbReference type="Proteomes" id="UP000001585"/>
    </source>
</evidence>
<sequence>MEPRKPRVTPHQLDMWSANMAELYNSLEGEIIRIIINRLKDGPGDIAEWQAQKLAELRLFNSEVVKQLAKVTPVAEKEIQRMLEEAGKEIIQDVDRAMPYAYKPMPTTLDRVMESYHRQIWLDIDNYVNQTLITTHYGAGTAQIAYQNTLNKTAAMFNTGLYSLEDAVEKSVRDLAQKGINSTFIDKGGHTWSLERYTRTVMKSTLGNTYDKLRKDRMEEYGVHTVLVTSHVGARDACSIIQGNVVDLRSVEDLPEDSEYKSIYDPDWQADYEAPGGHRGVNCDHLHIPFIPGVNTNNQPKIDMKLNAQVAQAKDRQRQIEREIVRYKKNLMVAEHMESEHTGYWRSMVRKRQEAMREHIDNNEKYLSRNYRREKVYTPLDTLLEDFTFDKGA</sequence>
<reference evidence="2 3" key="1">
    <citation type="journal article" date="2004" name="Extremophiles">
        <title>The Genome of BCJA1, a Bacteriophage Active Against the Alkaliphilic Bacterium, Bacillus clarkii.</title>
        <authorList>
            <person name="Kropinski A.M."/>
            <person name="Hayward M."/>
            <person name="Agnew D."/>
            <person name="Jarrell K.F."/>
        </authorList>
    </citation>
    <scope>NUCLEOTIDE SEQUENCE [LARGE SCALE GENOMIC DNA]</scope>
</reference>
<proteinExistence type="predicted"/>
<keyword evidence="1" id="KW-0175">Coiled coil</keyword>
<organism evidence="2 3">
    <name type="scientific">Bacillus phage BCASJ1c</name>
    <dbReference type="NCBI Taxonomy" id="294382"/>
    <lineage>
        <taxon>Viruses</taxon>
        <taxon>Duplodnaviria</taxon>
        <taxon>Heunggongvirae</taxon>
        <taxon>Uroviricota</taxon>
        <taxon>Caudoviricetes</taxon>
        <taxon>Jarrellvirus</taxon>
        <taxon>Jarrellvirus BCAJ1</taxon>
    </lineage>
</organism>
<evidence type="ECO:0000313" key="2">
    <source>
        <dbReference type="EMBL" id="AAU85084.1"/>
    </source>
</evidence>
<evidence type="ECO:0000256" key="1">
    <source>
        <dbReference type="SAM" id="Coils"/>
    </source>
</evidence>
<dbReference type="Proteomes" id="UP000001585">
    <property type="component" value="Segment"/>
</dbReference>
<feature type="coiled-coil region" evidence="1">
    <location>
        <begin position="303"/>
        <end position="330"/>
    </location>
</feature>